<dbReference type="GO" id="GO:0140359">
    <property type="term" value="F:ABC-type transporter activity"/>
    <property type="evidence" value="ECO:0007669"/>
    <property type="project" value="InterPro"/>
</dbReference>
<feature type="transmembrane region" description="Helical" evidence="12">
    <location>
        <begin position="952"/>
        <end position="975"/>
    </location>
</feature>
<dbReference type="FunFam" id="3.40.50.300:FF:002145">
    <property type="entry name" value="ABC transporter (MsbA subfamily)"/>
    <property type="match status" value="1"/>
</dbReference>
<dbReference type="SUPFAM" id="SSF90123">
    <property type="entry name" value="ABC transporter transmembrane region"/>
    <property type="match status" value="2"/>
</dbReference>
<dbReference type="Gene3D" id="1.20.1560.10">
    <property type="entry name" value="ABC transporter type 1, transmembrane domain"/>
    <property type="match status" value="2"/>
</dbReference>
<feature type="transmembrane region" description="Helical" evidence="12">
    <location>
        <begin position="912"/>
        <end position="932"/>
    </location>
</feature>
<dbReference type="Pfam" id="PF24357">
    <property type="entry name" value="TMD0_ABC"/>
    <property type="match status" value="1"/>
</dbReference>
<dbReference type="Pfam" id="PF00005">
    <property type="entry name" value="ABC_tran"/>
    <property type="match status" value="2"/>
</dbReference>
<dbReference type="PROSITE" id="PS50929">
    <property type="entry name" value="ABC_TM1F"/>
    <property type="match status" value="2"/>
</dbReference>
<feature type="transmembrane region" description="Helical" evidence="12">
    <location>
        <begin position="130"/>
        <end position="151"/>
    </location>
</feature>
<dbReference type="GO" id="GO:0016887">
    <property type="term" value="F:ATP hydrolysis activity"/>
    <property type="evidence" value="ECO:0007669"/>
    <property type="project" value="InterPro"/>
</dbReference>
<dbReference type="InterPro" id="IPR036640">
    <property type="entry name" value="ABC1_TM_sf"/>
</dbReference>
<evidence type="ECO:0000256" key="5">
    <source>
        <dbReference type="ARBA" id="ARBA00022692"/>
    </source>
</evidence>
<keyword evidence="5 12" id="KW-0812">Transmembrane</keyword>
<evidence type="ECO:0000256" key="1">
    <source>
        <dbReference type="ARBA" id="ARBA00004651"/>
    </source>
</evidence>
<evidence type="ECO:0000256" key="11">
    <source>
        <dbReference type="SAM" id="MobiDB-lite"/>
    </source>
</evidence>
<evidence type="ECO:0000256" key="10">
    <source>
        <dbReference type="ARBA" id="ARBA00023180"/>
    </source>
</evidence>
<dbReference type="Gene3D" id="3.40.50.300">
    <property type="entry name" value="P-loop containing nucleotide triphosphate hydrolases"/>
    <property type="match status" value="2"/>
</dbReference>
<feature type="transmembrane region" description="Helical" evidence="12">
    <location>
        <begin position="378"/>
        <end position="400"/>
    </location>
</feature>
<feature type="domain" description="ABC transporter" evidence="13">
    <location>
        <begin position="614"/>
        <end position="847"/>
    </location>
</feature>
<evidence type="ECO:0000256" key="4">
    <source>
        <dbReference type="ARBA" id="ARBA00022475"/>
    </source>
</evidence>
<feature type="transmembrane region" description="Helical" evidence="12">
    <location>
        <begin position="312"/>
        <end position="331"/>
    </location>
</feature>
<evidence type="ECO:0000256" key="8">
    <source>
        <dbReference type="ARBA" id="ARBA00022989"/>
    </source>
</evidence>
<sequence length="1466" mass="159826">MSCPTFSDWAFGPRVHTDCRSFDFTLQFEDVLFACLPSALFLLLVPPRVAQLLRQPATFQTQSRLLASKLVATTTLLAIQLAFLALRCQSSPFQTPASIAADVLTPVATLAVLLLSVLNHQRSPRPSTLLSLYLSASIILGIARVRTLWLFSGRGPLPAVAIVVLVFTLAVLVLESIEAKKRLAASDTPPDGKHATPEQSSGFWSRTCFAWLATTFYLGYSKVISLGDLPGLDSNMESRVLHRSLAVAWDKYDHQSRHSLIKACLKGYLLPFLAPVIPRLSLTVFTFAQPFLINTTVTFVSNENPDANYGRGLIGAWVLVYLGIAVSNSVYQYHNLRFTTRLRGGLIALVYQRAVHTRDVDTGDITAVALMGTDVERIFGAMSVFHMTWGSLLDIAVASWLLGLQLSLACLAPIVLVLVFIAAMSKISVASRTAQMRWIEKIQERLRITTTVLGEMKAVKMLGLTDVMSTTIQRLRTDEINTSKSFRKLLVATLLLSLTPINLAPIVTFAVYVIISVFWKNETLLPAQAFASIALIGLLTTPVVMFIQLLPMIVQSLACFDRIQDFCNYGPRPATLDRHSSTFTSPSSTDINLVPLTTEGGSKPAVSSHQPYAVSFRGNSFGWKKGQAVLHDLTVDIPRNAVTVVIGPVGSGKSSFLGAVLGELVPMSPPTAAPAVGNSPERGGVAYCSQSPWLENGTIRQNILGVSLYDPKWYEAVISACGLEPDLQAFPKGDYTLVGSKGVNLSGGQKQRIALARAVYSRQKMVVLDDVFSGMDAHTAKHVSTCLLGTDGLLRRQHAAIIIATHSHELMAIADFIVCLDDGRVQELGNPAVLARGQGYTSRLGLKLSSDGVVEKVQEESNDSVTPMEQTATPTNENENHQEQKPHTDIRRKNGEKAVYGYYLKNAGWRAVTLYSVSVVMWIFFSEFSTVWVKLWSEANSVKTNTSVGYYLGIYAVFGVLGTLGASLAAWFAFLDIITNTALKLHSDLLKTTMAASFRFLTTTDNGEILNRFSEDMQLLDMDLPSNLVNYTSTAISILAKLVILAVFSQYLGIALPFIATVVYFLQRFYLQTSRQIRLLGIEAKAPLYTHFSESVAGGATIRAFGWQAQYQELNYHRIDLSQKPSYVQGCIQAWLTFVLNLVVAVLAVVLVGVVVTWHDKFSAGSVGVSLVMVIGFSEVLARLIQSWTKLESSVGAVARVRRFVAETEAEQTAGKERLSGDWPHSGVVNFSNVVASYGPDAEPILKGVSLSVEAGDHVAICGRSGSGKTSLVLSLLQMTDVKEGKIEIDGVDVSTLVPSELRSCINVVSQDPFLMPGTIRFNVDPLSAVSDDDDARITQALDRVGLSRHVQEQGGLGAEMDDKAWSAGQKQLLCVARAMLRQGKVLILDEAMSSVDSETEAVMQEVVDDEFRGCTVLAVMHRLKHVSRYDAVVLLGDGEVLEMGEPSSLIAGGGRFAELYRMNSN</sequence>
<accession>A0AAV9T2K6</accession>
<keyword evidence="3" id="KW-0813">Transport</keyword>
<keyword evidence="9 12" id="KW-0472">Membrane</keyword>
<dbReference type="SUPFAM" id="SSF52540">
    <property type="entry name" value="P-loop containing nucleoside triphosphate hydrolases"/>
    <property type="match status" value="2"/>
</dbReference>
<evidence type="ECO:0000256" key="6">
    <source>
        <dbReference type="ARBA" id="ARBA00022741"/>
    </source>
</evidence>
<dbReference type="FunFam" id="1.20.1560.10:FF:000055">
    <property type="entry name" value="ABC multidrug transporter (Eurofung)"/>
    <property type="match status" value="1"/>
</dbReference>
<dbReference type="InterPro" id="IPR050173">
    <property type="entry name" value="ABC_transporter_C-like"/>
</dbReference>
<dbReference type="GO" id="GO:0005524">
    <property type="term" value="F:ATP binding"/>
    <property type="evidence" value="ECO:0007669"/>
    <property type="project" value="UniProtKB-KW"/>
</dbReference>
<dbReference type="PANTHER" id="PTHR24223">
    <property type="entry name" value="ATP-BINDING CASSETTE SUB-FAMILY C"/>
    <property type="match status" value="1"/>
</dbReference>
<reference evidence="15 16" key="1">
    <citation type="submission" date="2023-04" db="EMBL/GenBank/DDBJ databases">
        <title>Colletotrichum tabacum stain YC1 causing leaf anthracnose on Nicotiana tabacum(L.) cv.</title>
        <authorList>
            <person name="Ji Z."/>
            <person name="Wang M."/>
            <person name="Zhang J."/>
            <person name="Wang N."/>
            <person name="Zhou Z."/>
        </authorList>
    </citation>
    <scope>NUCLEOTIDE SEQUENCE [LARGE SCALE GENOMIC DNA]</scope>
    <source>
        <strain evidence="15 16">YC1</strain>
    </source>
</reference>
<feature type="domain" description="ABC transporter" evidence="13">
    <location>
        <begin position="1229"/>
        <end position="1463"/>
    </location>
</feature>
<dbReference type="PROSITE" id="PS00211">
    <property type="entry name" value="ABC_TRANSPORTER_1"/>
    <property type="match status" value="1"/>
</dbReference>
<feature type="transmembrane region" description="Helical" evidence="12">
    <location>
        <begin position="31"/>
        <end position="53"/>
    </location>
</feature>
<feature type="compositionally biased region" description="Polar residues" evidence="11">
    <location>
        <begin position="863"/>
        <end position="877"/>
    </location>
</feature>
<dbReference type="InterPro" id="IPR003439">
    <property type="entry name" value="ABC_transporter-like_ATP-bd"/>
</dbReference>
<evidence type="ECO:0000256" key="12">
    <source>
        <dbReference type="SAM" id="Phobius"/>
    </source>
</evidence>
<organism evidence="15 16">
    <name type="scientific">Colletotrichum tabaci</name>
    <dbReference type="NCBI Taxonomy" id="1209068"/>
    <lineage>
        <taxon>Eukaryota</taxon>
        <taxon>Fungi</taxon>
        <taxon>Dikarya</taxon>
        <taxon>Ascomycota</taxon>
        <taxon>Pezizomycotina</taxon>
        <taxon>Sordariomycetes</taxon>
        <taxon>Hypocreomycetidae</taxon>
        <taxon>Glomerellales</taxon>
        <taxon>Glomerellaceae</taxon>
        <taxon>Colletotrichum</taxon>
        <taxon>Colletotrichum destructivum species complex</taxon>
    </lineage>
</organism>
<evidence type="ECO:0000313" key="16">
    <source>
        <dbReference type="Proteomes" id="UP001327957"/>
    </source>
</evidence>
<keyword evidence="6" id="KW-0547">Nucleotide-binding</keyword>
<feature type="transmembrane region" description="Helical" evidence="12">
    <location>
        <begin position="65"/>
        <end position="86"/>
    </location>
</feature>
<keyword evidence="4" id="KW-1003">Cell membrane</keyword>
<dbReference type="EMBL" id="JASAOK010000046">
    <property type="protein sequence ID" value="KAK6211651.1"/>
    <property type="molecule type" value="Genomic_DNA"/>
</dbReference>
<comment type="similarity">
    <text evidence="2">Belongs to the ABC transporter superfamily. ABCC family. Conjugate transporter (TC 3.A.1.208) subfamily.</text>
</comment>
<evidence type="ECO:0000256" key="9">
    <source>
        <dbReference type="ARBA" id="ARBA00023136"/>
    </source>
</evidence>
<evidence type="ECO:0000259" key="13">
    <source>
        <dbReference type="PROSITE" id="PS50893"/>
    </source>
</evidence>
<feature type="transmembrane region" description="Helical" evidence="12">
    <location>
        <begin position="489"/>
        <end position="515"/>
    </location>
</feature>
<comment type="caution">
    <text evidence="15">The sequence shown here is derived from an EMBL/GenBank/DDBJ whole genome shotgun (WGS) entry which is preliminary data.</text>
</comment>
<dbReference type="CDD" id="cd03244">
    <property type="entry name" value="ABCC_MRP_domain2"/>
    <property type="match status" value="1"/>
</dbReference>
<feature type="transmembrane region" description="Helical" evidence="12">
    <location>
        <begin position="1134"/>
        <end position="1156"/>
    </location>
</feature>
<protein>
    <submittedName>
        <fullName evidence="15">ABC transporter</fullName>
    </submittedName>
</protein>
<dbReference type="Pfam" id="PF00664">
    <property type="entry name" value="ABC_membrane"/>
    <property type="match status" value="2"/>
</dbReference>
<dbReference type="InterPro" id="IPR056227">
    <property type="entry name" value="TMD0_ABC"/>
</dbReference>
<dbReference type="FunFam" id="1.20.1560.10:FF:000066">
    <property type="entry name" value="ABC multidrug transporter (Eurofung)"/>
    <property type="match status" value="1"/>
</dbReference>
<comment type="subcellular location">
    <subcellularLocation>
        <location evidence="1">Cell membrane</location>
        <topology evidence="1">Multi-pass membrane protein</topology>
    </subcellularLocation>
</comment>
<feature type="transmembrane region" description="Helical" evidence="12">
    <location>
        <begin position="267"/>
        <end position="292"/>
    </location>
</feature>
<keyword evidence="10" id="KW-0325">Glycoprotein</keyword>
<dbReference type="GO" id="GO:0005886">
    <property type="term" value="C:plasma membrane"/>
    <property type="evidence" value="ECO:0007669"/>
    <property type="project" value="UniProtKB-SubCell"/>
</dbReference>
<feature type="transmembrane region" description="Helical" evidence="12">
    <location>
        <begin position="98"/>
        <end position="118"/>
    </location>
</feature>
<evidence type="ECO:0000259" key="14">
    <source>
        <dbReference type="PROSITE" id="PS50929"/>
    </source>
</evidence>
<dbReference type="SMART" id="SM00382">
    <property type="entry name" value="AAA"/>
    <property type="match status" value="2"/>
</dbReference>
<feature type="transmembrane region" description="Helical" evidence="12">
    <location>
        <begin position="527"/>
        <end position="547"/>
    </location>
</feature>
<keyword evidence="7" id="KW-0067">ATP-binding</keyword>
<evidence type="ECO:0000256" key="2">
    <source>
        <dbReference type="ARBA" id="ARBA00009726"/>
    </source>
</evidence>
<proteinExistence type="inferred from homology"/>
<evidence type="ECO:0000256" key="7">
    <source>
        <dbReference type="ARBA" id="ARBA00022840"/>
    </source>
</evidence>
<name>A0AAV9T2K6_9PEZI</name>
<evidence type="ECO:0000313" key="15">
    <source>
        <dbReference type="EMBL" id="KAK6211651.1"/>
    </source>
</evidence>
<dbReference type="InterPro" id="IPR044746">
    <property type="entry name" value="ABCC_6TM_D1"/>
</dbReference>
<dbReference type="PROSITE" id="PS50893">
    <property type="entry name" value="ABC_TRANSPORTER_2"/>
    <property type="match status" value="2"/>
</dbReference>
<feature type="region of interest" description="Disordered" evidence="11">
    <location>
        <begin position="857"/>
        <end position="890"/>
    </location>
</feature>
<dbReference type="CDD" id="cd18580">
    <property type="entry name" value="ABC_6TM_ABCC_D2"/>
    <property type="match status" value="1"/>
</dbReference>
<dbReference type="CDD" id="cd03250">
    <property type="entry name" value="ABCC_MRP_domain1"/>
    <property type="match status" value="1"/>
</dbReference>
<dbReference type="CDD" id="cd18579">
    <property type="entry name" value="ABC_6TM_ABCC_D1"/>
    <property type="match status" value="1"/>
</dbReference>
<dbReference type="PANTHER" id="PTHR24223:SF404">
    <property type="entry name" value="ABC MULTIDRUG TRANSPORTER (EUROFUNG)-RELATED"/>
    <property type="match status" value="1"/>
</dbReference>
<dbReference type="InterPro" id="IPR044726">
    <property type="entry name" value="ABCC_6TM_D2"/>
</dbReference>
<gene>
    <name evidence="15" type="ORF">QIS74_10915</name>
</gene>
<feature type="domain" description="ABC transmembrane type-1" evidence="14">
    <location>
        <begin position="928"/>
        <end position="1193"/>
    </location>
</feature>
<feature type="transmembrane region" description="Helical" evidence="12">
    <location>
        <begin position="1162"/>
        <end position="1182"/>
    </location>
</feature>
<dbReference type="InterPro" id="IPR017871">
    <property type="entry name" value="ABC_transporter-like_CS"/>
</dbReference>
<keyword evidence="8 12" id="KW-1133">Transmembrane helix</keyword>
<dbReference type="InterPro" id="IPR027417">
    <property type="entry name" value="P-loop_NTPase"/>
</dbReference>
<feature type="compositionally biased region" description="Basic and acidic residues" evidence="11">
    <location>
        <begin position="878"/>
        <end position="890"/>
    </location>
</feature>
<dbReference type="InterPro" id="IPR011527">
    <property type="entry name" value="ABC1_TM_dom"/>
</dbReference>
<feature type="transmembrane region" description="Helical" evidence="12">
    <location>
        <begin position="157"/>
        <end position="174"/>
    </location>
</feature>
<evidence type="ECO:0000256" key="3">
    <source>
        <dbReference type="ARBA" id="ARBA00022448"/>
    </source>
</evidence>
<dbReference type="InterPro" id="IPR003593">
    <property type="entry name" value="AAA+_ATPase"/>
</dbReference>
<feature type="domain" description="ABC transmembrane type-1" evidence="14">
    <location>
        <begin position="283"/>
        <end position="555"/>
    </location>
</feature>
<feature type="transmembrane region" description="Helical" evidence="12">
    <location>
        <begin position="406"/>
        <end position="427"/>
    </location>
</feature>
<keyword evidence="16" id="KW-1185">Reference proteome</keyword>
<dbReference type="Proteomes" id="UP001327957">
    <property type="component" value="Unassembled WGS sequence"/>
</dbReference>